<sequence length="254" mass="27954">MNFGYTLKTILVSLILALPLLSHAQDDENRHRWTERFEIGYSFCLSSATFQYKEHKFDSESLTVSDSTHSDKITSKGGFGATLGTYFPIAKIGTRGSLAISTTFLFNAIAWEPGGFSYSSNSQTGTTSTGSGTMEMALPIGVDYKFGCDAIQDKSRRFCYSLGAGFYPSYTMTVYKGNNGTAGHLLPYLKGEIGFFAGICFKARATYSFGNIKYVSYEESGGNTAINLSGKSGLTLSLIMMPMSWKWGKAEWWR</sequence>
<organism evidence="2 3">
    <name type="scientific">Taibaiella soli</name>
    <dbReference type="NCBI Taxonomy" id="1649169"/>
    <lineage>
        <taxon>Bacteria</taxon>
        <taxon>Pseudomonadati</taxon>
        <taxon>Bacteroidota</taxon>
        <taxon>Chitinophagia</taxon>
        <taxon>Chitinophagales</taxon>
        <taxon>Chitinophagaceae</taxon>
        <taxon>Taibaiella</taxon>
    </lineage>
</organism>
<keyword evidence="1" id="KW-0732">Signal</keyword>
<comment type="caution">
    <text evidence="2">The sequence shown here is derived from an EMBL/GenBank/DDBJ whole genome shotgun (WGS) entry which is preliminary data.</text>
</comment>
<evidence type="ECO:0000313" key="3">
    <source>
        <dbReference type="Proteomes" id="UP000248745"/>
    </source>
</evidence>
<keyword evidence="3" id="KW-1185">Reference proteome</keyword>
<dbReference type="RefSeq" id="WP_111000091.1">
    <property type="nucleotide sequence ID" value="NZ_QKTW01000022.1"/>
</dbReference>
<reference evidence="2 3" key="1">
    <citation type="submission" date="2018-06" db="EMBL/GenBank/DDBJ databases">
        <title>Mucibacter soli gen. nov., sp. nov., a new member of the family Chitinophagaceae producing mucin.</title>
        <authorList>
            <person name="Kim M.-K."/>
            <person name="Park S."/>
            <person name="Kim T.-S."/>
            <person name="Joung Y."/>
            <person name="Han J.-H."/>
            <person name="Kim S.B."/>
        </authorList>
    </citation>
    <scope>NUCLEOTIDE SEQUENCE [LARGE SCALE GENOMIC DNA]</scope>
    <source>
        <strain evidence="2 3">R1-15</strain>
    </source>
</reference>
<dbReference type="EMBL" id="QKTW01000022">
    <property type="protein sequence ID" value="PZF71718.1"/>
    <property type="molecule type" value="Genomic_DNA"/>
</dbReference>
<proteinExistence type="predicted"/>
<evidence type="ECO:0008006" key="4">
    <source>
        <dbReference type="Google" id="ProtNLM"/>
    </source>
</evidence>
<gene>
    <name evidence="2" type="ORF">DN068_16760</name>
</gene>
<dbReference type="OrthoDB" id="644072at2"/>
<evidence type="ECO:0000256" key="1">
    <source>
        <dbReference type="SAM" id="SignalP"/>
    </source>
</evidence>
<name>A0A2W2AVL0_9BACT</name>
<feature type="chain" id="PRO_5016165630" description="Outer membrane protein beta-barrel domain-containing protein" evidence="1">
    <location>
        <begin position="25"/>
        <end position="254"/>
    </location>
</feature>
<dbReference type="Proteomes" id="UP000248745">
    <property type="component" value="Unassembled WGS sequence"/>
</dbReference>
<feature type="signal peptide" evidence="1">
    <location>
        <begin position="1"/>
        <end position="24"/>
    </location>
</feature>
<protein>
    <recommendedName>
        <fullName evidence="4">Outer membrane protein beta-barrel domain-containing protein</fullName>
    </recommendedName>
</protein>
<dbReference type="AlphaFoldDB" id="A0A2W2AVL0"/>
<evidence type="ECO:0000313" key="2">
    <source>
        <dbReference type="EMBL" id="PZF71718.1"/>
    </source>
</evidence>
<accession>A0A2W2AVL0</accession>